<keyword evidence="2" id="KW-1185">Reference proteome</keyword>
<accession>A0A4Y2IL48</accession>
<dbReference type="AlphaFoldDB" id="A0A4Y2IL48"/>
<dbReference type="Proteomes" id="UP000499080">
    <property type="component" value="Unassembled WGS sequence"/>
</dbReference>
<comment type="caution">
    <text evidence="1">The sequence shown here is derived from an EMBL/GenBank/DDBJ whole genome shotgun (WGS) entry which is preliminary data.</text>
</comment>
<dbReference type="OrthoDB" id="6515318at2759"/>
<evidence type="ECO:0008006" key="3">
    <source>
        <dbReference type="Google" id="ProtNLM"/>
    </source>
</evidence>
<gene>
    <name evidence="1" type="ORF">AVEN_266023_1</name>
</gene>
<organism evidence="1 2">
    <name type="scientific">Araneus ventricosus</name>
    <name type="common">Orbweaver spider</name>
    <name type="synonym">Epeira ventricosa</name>
    <dbReference type="NCBI Taxonomy" id="182803"/>
    <lineage>
        <taxon>Eukaryota</taxon>
        <taxon>Metazoa</taxon>
        <taxon>Ecdysozoa</taxon>
        <taxon>Arthropoda</taxon>
        <taxon>Chelicerata</taxon>
        <taxon>Arachnida</taxon>
        <taxon>Araneae</taxon>
        <taxon>Araneomorphae</taxon>
        <taxon>Entelegynae</taxon>
        <taxon>Araneoidea</taxon>
        <taxon>Araneidae</taxon>
        <taxon>Araneus</taxon>
    </lineage>
</organism>
<sequence length="96" mass="11127">MGNFYENQIYTAHGVFGTYQERFFHKNPICDCGEEIGSVEHLIMRCKRWASYGLSWPKNWATLDILKLMRIASCKKDAAKIIKLQLASILRDLDTN</sequence>
<evidence type="ECO:0000313" key="2">
    <source>
        <dbReference type="Proteomes" id="UP000499080"/>
    </source>
</evidence>
<dbReference type="EMBL" id="BGPR01002756">
    <property type="protein sequence ID" value="GBM78498.1"/>
    <property type="molecule type" value="Genomic_DNA"/>
</dbReference>
<name>A0A4Y2IL48_ARAVE</name>
<reference evidence="1 2" key="1">
    <citation type="journal article" date="2019" name="Sci. Rep.">
        <title>Orb-weaving spider Araneus ventricosus genome elucidates the spidroin gene catalogue.</title>
        <authorList>
            <person name="Kono N."/>
            <person name="Nakamura H."/>
            <person name="Ohtoshi R."/>
            <person name="Moran D.A.P."/>
            <person name="Shinohara A."/>
            <person name="Yoshida Y."/>
            <person name="Fujiwara M."/>
            <person name="Mori M."/>
            <person name="Tomita M."/>
            <person name="Arakawa K."/>
        </authorList>
    </citation>
    <scope>NUCLEOTIDE SEQUENCE [LARGE SCALE GENOMIC DNA]</scope>
</reference>
<evidence type="ECO:0000313" key="1">
    <source>
        <dbReference type="EMBL" id="GBM78498.1"/>
    </source>
</evidence>
<proteinExistence type="predicted"/>
<protein>
    <recommendedName>
        <fullName evidence="3">Reverse transcriptase zinc-binding domain-containing protein</fullName>
    </recommendedName>
</protein>